<dbReference type="OrthoDB" id="2862635at2759"/>
<name>A0A0A1SLV5_9HYPO</name>
<dbReference type="STRING" id="1531966.A0A0A1SLV5"/>
<dbReference type="CDD" id="cd13426">
    <property type="entry name" value="Peptidase_G1"/>
    <property type="match status" value="1"/>
</dbReference>
<dbReference type="PANTHER" id="PTHR37536:SF1">
    <property type="entry name" value="ASPERGILLOPEPSIN, PUTAITVE (AFU_ORTHOLOGUE AFUA_7G01200)"/>
    <property type="match status" value="1"/>
</dbReference>
<dbReference type="Proteomes" id="UP000039046">
    <property type="component" value="Unassembled WGS sequence"/>
</dbReference>
<feature type="active site" description="Proton acceptor" evidence="1">
    <location>
        <position position="291"/>
    </location>
</feature>
<feature type="chain" id="PRO_5001979155" description="Aspergillopepsin-2" evidence="2">
    <location>
        <begin position="18"/>
        <end position="349"/>
    </location>
</feature>
<dbReference type="SUPFAM" id="SSF49899">
    <property type="entry name" value="Concanavalin A-like lectins/glucanases"/>
    <property type="match status" value="1"/>
</dbReference>
<gene>
    <name evidence="3" type="ORF">VHEMI01416</name>
</gene>
<proteinExistence type="predicted"/>
<dbReference type="GO" id="GO:0070007">
    <property type="term" value="F:glutamic-type endopeptidase activity"/>
    <property type="evidence" value="ECO:0007669"/>
    <property type="project" value="InterPro"/>
</dbReference>
<dbReference type="InterPro" id="IPR000250">
    <property type="entry name" value="Peptidase_G1"/>
</dbReference>
<sequence length="349" mass="37184">MQGLIFLITLLASQAAAKCVKEGVKCTKKQWQDIVTHCECNSGTLMICGQVPLTNNYHWSHFVVCKKPKKGLACLNDHCALCDDPKICPKNNKLKRSLDRQAIDEFLARVAAGDPEAIAQQQSGEWMGVAAALPAASERQASIRSRPVGLTNRAVSTLSGSWSGIVQNGQGFNYITGTSTVPTVSGTKHSGAAFWVGLDGTGSWESLMQAGVATDSDGTTFAWYEWFPQLSHKYDDLAVKPGDVIRLTVDASSTTGGSTTTENLTTGKSAYHTFTDGPGPLCQKSAEWVVESYRSLANYGNVTFSNAVAKSSAGIVSGKGDESYELQQGGKIVSKCSGSNGDVVCQYQS</sequence>
<dbReference type="Gene3D" id="2.60.120.700">
    <property type="entry name" value="Peptidase G1"/>
    <property type="match status" value="1"/>
</dbReference>
<dbReference type="PRINTS" id="PR00977">
    <property type="entry name" value="SCYTLDPTASE"/>
</dbReference>
<accession>A0A0A1SLV5</accession>
<dbReference type="InterPro" id="IPR013320">
    <property type="entry name" value="ConA-like_dom_sf"/>
</dbReference>
<organism evidence="3 4">
    <name type="scientific">[Torrubiella] hemipterigena</name>
    <dbReference type="NCBI Taxonomy" id="1531966"/>
    <lineage>
        <taxon>Eukaryota</taxon>
        <taxon>Fungi</taxon>
        <taxon>Dikarya</taxon>
        <taxon>Ascomycota</taxon>
        <taxon>Pezizomycotina</taxon>
        <taxon>Sordariomycetes</taxon>
        <taxon>Hypocreomycetidae</taxon>
        <taxon>Hypocreales</taxon>
        <taxon>Clavicipitaceae</taxon>
        <taxon>Clavicipitaceae incertae sedis</taxon>
        <taxon>'Torrubiella' clade</taxon>
    </lineage>
</organism>
<keyword evidence="4" id="KW-1185">Reference proteome</keyword>
<protein>
    <recommendedName>
        <fullName evidence="5">Aspergillopepsin-2</fullName>
    </recommendedName>
</protein>
<evidence type="ECO:0008006" key="5">
    <source>
        <dbReference type="Google" id="ProtNLM"/>
    </source>
</evidence>
<evidence type="ECO:0000313" key="4">
    <source>
        <dbReference type="Proteomes" id="UP000039046"/>
    </source>
</evidence>
<dbReference type="EMBL" id="CDHN01000001">
    <property type="protein sequence ID" value="CEJ81278.1"/>
    <property type="molecule type" value="Genomic_DNA"/>
</dbReference>
<dbReference type="GO" id="GO:0006508">
    <property type="term" value="P:proteolysis"/>
    <property type="evidence" value="ECO:0007669"/>
    <property type="project" value="InterPro"/>
</dbReference>
<reference evidence="3 4" key="1">
    <citation type="journal article" date="2015" name="Genome Announc.">
        <title>Draft Genome Sequence and Gene Annotation of the Entomopathogenic Fungus Verticillium hemipterigenum.</title>
        <authorList>
            <person name="Horn F."/>
            <person name="Habel A."/>
            <person name="Scharf D.H."/>
            <person name="Dworschak J."/>
            <person name="Brakhage A.A."/>
            <person name="Guthke R."/>
            <person name="Hertweck C."/>
            <person name="Linde J."/>
        </authorList>
    </citation>
    <scope>NUCLEOTIDE SEQUENCE [LARGE SCALE GENOMIC DNA]</scope>
</reference>
<dbReference type="AlphaFoldDB" id="A0A0A1SLV5"/>
<evidence type="ECO:0000313" key="3">
    <source>
        <dbReference type="EMBL" id="CEJ81278.1"/>
    </source>
</evidence>
<dbReference type="PANTHER" id="PTHR37536">
    <property type="entry name" value="PUTATIVE (AFU_ORTHOLOGUE AFUA_3G02970)-RELATED"/>
    <property type="match status" value="1"/>
</dbReference>
<feature type="signal peptide" evidence="2">
    <location>
        <begin position="1"/>
        <end position="17"/>
    </location>
</feature>
<dbReference type="HOGENOM" id="CLU_794972_0_0_1"/>
<dbReference type="Pfam" id="PF01828">
    <property type="entry name" value="Peptidase_A4"/>
    <property type="match status" value="1"/>
</dbReference>
<keyword evidence="2" id="KW-0732">Signal</keyword>
<evidence type="ECO:0000256" key="2">
    <source>
        <dbReference type="SAM" id="SignalP"/>
    </source>
</evidence>
<evidence type="ECO:0000256" key="1">
    <source>
        <dbReference type="PIRSR" id="PIRSR600250-50"/>
    </source>
</evidence>
<dbReference type="InterPro" id="IPR038656">
    <property type="entry name" value="Peptidase_G1_sf"/>
</dbReference>